<evidence type="ECO:0000259" key="15">
    <source>
        <dbReference type="PROSITE" id="PS50011"/>
    </source>
</evidence>
<evidence type="ECO:0000256" key="12">
    <source>
        <dbReference type="SAM" id="MobiDB-lite"/>
    </source>
</evidence>
<evidence type="ECO:0000256" key="11">
    <source>
        <dbReference type="ARBA" id="ARBA00038043"/>
    </source>
</evidence>
<evidence type="ECO:0000313" key="16">
    <source>
        <dbReference type="EMBL" id="KAK4257098.1"/>
    </source>
</evidence>
<dbReference type="GO" id="GO:0004672">
    <property type="term" value="F:protein kinase activity"/>
    <property type="evidence" value="ECO:0007669"/>
    <property type="project" value="InterPro"/>
</dbReference>
<dbReference type="Proteomes" id="UP001293593">
    <property type="component" value="Unassembled WGS sequence"/>
</dbReference>
<evidence type="ECO:0000256" key="13">
    <source>
        <dbReference type="SAM" id="Phobius"/>
    </source>
</evidence>
<dbReference type="InterPro" id="IPR001611">
    <property type="entry name" value="Leu-rich_rpt"/>
</dbReference>
<keyword evidence="9 13" id="KW-1133">Transmembrane helix</keyword>
<dbReference type="Gene3D" id="3.30.200.20">
    <property type="entry name" value="Phosphorylase Kinase, domain 1"/>
    <property type="match status" value="1"/>
</dbReference>
<organism evidence="16 17">
    <name type="scientific">Acacia crassicarpa</name>
    <name type="common">northern wattle</name>
    <dbReference type="NCBI Taxonomy" id="499986"/>
    <lineage>
        <taxon>Eukaryota</taxon>
        <taxon>Viridiplantae</taxon>
        <taxon>Streptophyta</taxon>
        <taxon>Embryophyta</taxon>
        <taxon>Tracheophyta</taxon>
        <taxon>Spermatophyta</taxon>
        <taxon>Magnoliopsida</taxon>
        <taxon>eudicotyledons</taxon>
        <taxon>Gunneridae</taxon>
        <taxon>Pentapetalae</taxon>
        <taxon>rosids</taxon>
        <taxon>fabids</taxon>
        <taxon>Fabales</taxon>
        <taxon>Fabaceae</taxon>
        <taxon>Caesalpinioideae</taxon>
        <taxon>mimosoid clade</taxon>
        <taxon>Acacieae</taxon>
        <taxon>Acacia</taxon>
    </lineage>
</organism>
<evidence type="ECO:0000256" key="5">
    <source>
        <dbReference type="ARBA" id="ARBA00022692"/>
    </source>
</evidence>
<keyword evidence="5 13" id="KW-0812">Transmembrane</keyword>
<dbReference type="Pfam" id="PF00069">
    <property type="entry name" value="Pkinase"/>
    <property type="match status" value="1"/>
</dbReference>
<feature type="chain" id="PRO_5042201093" description="Protein kinase domain-containing protein" evidence="14">
    <location>
        <begin position="27"/>
        <end position="641"/>
    </location>
</feature>
<dbReference type="FunFam" id="3.80.10.10:FF:000400">
    <property type="entry name" value="Nuclear pore complex protein NUP107"/>
    <property type="match status" value="1"/>
</dbReference>
<keyword evidence="8" id="KW-0611">Plant defense</keyword>
<protein>
    <recommendedName>
        <fullName evidence="15">Protein kinase domain-containing protein</fullName>
    </recommendedName>
</protein>
<feature type="region of interest" description="Disordered" evidence="12">
    <location>
        <begin position="292"/>
        <end position="316"/>
    </location>
</feature>
<dbReference type="InterPro" id="IPR032675">
    <property type="entry name" value="LRR_dom_sf"/>
</dbReference>
<keyword evidence="17" id="KW-1185">Reference proteome</keyword>
<evidence type="ECO:0000256" key="8">
    <source>
        <dbReference type="ARBA" id="ARBA00022821"/>
    </source>
</evidence>
<feature type="signal peptide" evidence="14">
    <location>
        <begin position="1"/>
        <end position="26"/>
    </location>
</feature>
<evidence type="ECO:0000256" key="2">
    <source>
        <dbReference type="ARBA" id="ARBA00004191"/>
    </source>
</evidence>
<evidence type="ECO:0000256" key="14">
    <source>
        <dbReference type="SAM" id="SignalP"/>
    </source>
</evidence>
<dbReference type="AlphaFoldDB" id="A0AAE1IVJ0"/>
<gene>
    <name evidence="16" type="ORF">QN277_006731</name>
</gene>
<reference evidence="16" key="1">
    <citation type="submission" date="2023-10" db="EMBL/GenBank/DDBJ databases">
        <title>Chromosome-level genome of the transformable northern wattle, Acacia crassicarpa.</title>
        <authorList>
            <person name="Massaro I."/>
            <person name="Sinha N.R."/>
            <person name="Poethig S."/>
            <person name="Leichty A.R."/>
        </authorList>
    </citation>
    <scope>NUCLEOTIDE SEQUENCE</scope>
    <source>
        <strain evidence="16">Acra3RX</strain>
        <tissue evidence="16">Leaf</tissue>
    </source>
</reference>
<dbReference type="InterPro" id="IPR011009">
    <property type="entry name" value="Kinase-like_dom_sf"/>
</dbReference>
<keyword evidence="4" id="KW-0433">Leucine-rich repeat</keyword>
<name>A0AAE1IVJ0_9FABA</name>
<dbReference type="SUPFAM" id="SSF56112">
    <property type="entry name" value="Protein kinase-like (PK-like)"/>
    <property type="match status" value="1"/>
</dbReference>
<evidence type="ECO:0000256" key="6">
    <source>
        <dbReference type="ARBA" id="ARBA00022729"/>
    </source>
</evidence>
<dbReference type="Gene3D" id="3.80.10.10">
    <property type="entry name" value="Ribonuclease Inhibitor"/>
    <property type="match status" value="2"/>
</dbReference>
<dbReference type="GO" id="GO:0005524">
    <property type="term" value="F:ATP binding"/>
    <property type="evidence" value="ECO:0007669"/>
    <property type="project" value="InterPro"/>
</dbReference>
<dbReference type="Gene3D" id="1.10.510.10">
    <property type="entry name" value="Transferase(Phosphotransferase) domain 1"/>
    <property type="match status" value="1"/>
</dbReference>
<comment type="similarity">
    <text evidence="11">Belongs to the polygalacturonase-inhibiting protein family.</text>
</comment>
<comment type="caution">
    <text evidence="16">The sequence shown here is derived from an EMBL/GenBank/DDBJ whole genome shotgun (WGS) entry which is preliminary data.</text>
</comment>
<dbReference type="Pfam" id="PF13855">
    <property type="entry name" value="LRR_8"/>
    <property type="match status" value="1"/>
</dbReference>
<evidence type="ECO:0000256" key="7">
    <source>
        <dbReference type="ARBA" id="ARBA00022737"/>
    </source>
</evidence>
<comment type="subcellular location">
    <subcellularLocation>
        <location evidence="1">Membrane</location>
        <topology evidence="1">Peripheral membrane protein</topology>
    </subcellularLocation>
    <subcellularLocation>
        <location evidence="2">Secreted</location>
        <location evidence="2">Cell wall</location>
    </subcellularLocation>
</comment>
<evidence type="ECO:0000256" key="3">
    <source>
        <dbReference type="ARBA" id="ARBA00022512"/>
    </source>
</evidence>
<dbReference type="InterPro" id="IPR050994">
    <property type="entry name" value="At_inactive_RLKs"/>
</dbReference>
<keyword evidence="6 14" id="KW-0732">Signal</keyword>
<feature type="domain" description="Protein kinase" evidence="15">
    <location>
        <begin position="353"/>
        <end position="628"/>
    </location>
</feature>
<dbReference type="PROSITE" id="PS50011">
    <property type="entry name" value="PROTEIN_KINASE_DOM"/>
    <property type="match status" value="1"/>
</dbReference>
<evidence type="ECO:0000256" key="4">
    <source>
        <dbReference type="ARBA" id="ARBA00022614"/>
    </source>
</evidence>
<dbReference type="Pfam" id="PF00560">
    <property type="entry name" value="LRR_1"/>
    <property type="match status" value="2"/>
</dbReference>
<evidence type="ECO:0000256" key="1">
    <source>
        <dbReference type="ARBA" id="ARBA00004170"/>
    </source>
</evidence>
<dbReference type="EMBL" id="JAWXYG010000012">
    <property type="protein sequence ID" value="KAK4257098.1"/>
    <property type="molecule type" value="Genomic_DNA"/>
</dbReference>
<evidence type="ECO:0000313" key="17">
    <source>
        <dbReference type="Proteomes" id="UP001293593"/>
    </source>
</evidence>
<accession>A0AAE1IVJ0</accession>
<evidence type="ECO:0000256" key="9">
    <source>
        <dbReference type="ARBA" id="ARBA00022989"/>
    </source>
</evidence>
<dbReference type="GO" id="GO:0016020">
    <property type="term" value="C:membrane"/>
    <property type="evidence" value="ECO:0007669"/>
    <property type="project" value="UniProtKB-SubCell"/>
</dbReference>
<dbReference type="InterPro" id="IPR000719">
    <property type="entry name" value="Prot_kinase_dom"/>
</dbReference>
<keyword evidence="3" id="KW-0964">Secreted</keyword>
<dbReference type="SUPFAM" id="SSF52058">
    <property type="entry name" value="L domain-like"/>
    <property type="match status" value="1"/>
</dbReference>
<keyword evidence="3" id="KW-0134">Cell wall</keyword>
<dbReference type="PANTHER" id="PTHR48010:SF22">
    <property type="entry name" value="OS09G0376600 PROTEIN"/>
    <property type="match status" value="1"/>
</dbReference>
<feature type="transmembrane region" description="Helical" evidence="13">
    <location>
        <begin position="256"/>
        <end position="276"/>
    </location>
</feature>
<sequence length="641" mass="71578">MGRNPNPIWVLFMVVVFSFLLPMAYTEDEEVKQAMVRFMEKLEPKNTPTDMNWGWNFSSDPCIDNWYGVQCYSGKKFVKNIVLEDSGFTGTLDAASLSTLQLLQVLSLKNNNLHGLIPEEIGMCKALSLLYLSGNNFSGDLPLSVSLLVNLKRVDVSGNNLSGDLPDMSHITGLISFRAQNNEFTGEIPNFVFSNLLDLNVSNNNLQGRIPEEISLFGADSFSGNPNLCGPPLENSCPPPPPATEKKKTTKSFSRSLAICSGYVILGVLILLYLAFKIVKLFNARKEPLNAEKKEEAEEVSKEKTRESPSEVNGTVTRSEYSLSSIETGMVSSNLVVLTSPVVRTLRFEDLLKAPAELVGRGKHGSMYKVMLESGVVLAVKRIKDLGISKQDFDKRMHKLNQVKHPCVLPLLAFYCSLQEKLLVYEFLHNGSLFKMLRGSQSGKTFDWGSRLNVAANIAEALAYMHEELRESGIAHGNLKSSNILFDKNMDPCLSEYGLMVVENQEKSAFYGDQSSMKNNRNNSSRNPSEAYSTFKVDTYAFGVVLLELLTGKVVQNNNNGFDLVRWVNSVVREEWTVEVFDKCLMTEEGNNNEERMMSLLHVALKCVSRNPNERLSMSEVAVMTISLKEEQDRSITFNSS</sequence>
<keyword evidence="10 13" id="KW-0472">Membrane</keyword>
<dbReference type="GO" id="GO:0006952">
    <property type="term" value="P:defense response"/>
    <property type="evidence" value="ECO:0007669"/>
    <property type="project" value="UniProtKB-KW"/>
</dbReference>
<evidence type="ECO:0000256" key="10">
    <source>
        <dbReference type="ARBA" id="ARBA00023136"/>
    </source>
</evidence>
<feature type="compositionally biased region" description="Basic and acidic residues" evidence="12">
    <location>
        <begin position="292"/>
        <end position="309"/>
    </location>
</feature>
<keyword evidence="7" id="KW-0677">Repeat</keyword>
<dbReference type="PANTHER" id="PTHR48010">
    <property type="entry name" value="OS05G0588300 PROTEIN"/>
    <property type="match status" value="1"/>
</dbReference>
<proteinExistence type="inferred from homology"/>